<evidence type="ECO:0000313" key="3">
    <source>
        <dbReference type="Proteomes" id="UP000034150"/>
    </source>
</evidence>
<evidence type="ECO:0000313" key="2">
    <source>
        <dbReference type="EMBL" id="KKE98660.1"/>
    </source>
</evidence>
<keyword evidence="3" id="KW-1185">Reference proteome</keyword>
<feature type="region of interest" description="Disordered" evidence="1">
    <location>
        <begin position="462"/>
        <end position="490"/>
    </location>
</feature>
<evidence type="ECO:0008006" key="4">
    <source>
        <dbReference type="Google" id="ProtNLM"/>
    </source>
</evidence>
<name>A0A0M2JVL7_9MYCO</name>
<dbReference type="Proteomes" id="UP000034150">
    <property type="component" value="Unassembled WGS sequence"/>
</dbReference>
<feature type="region of interest" description="Disordered" evidence="1">
    <location>
        <begin position="304"/>
        <end position="391"/>
    </location>
</feature>
<feature type="compositionally biased region" description="Basic and acidic residues" evidence="1">
    <location>
        <begin position="190"/>
        <end position="201"/>
    </location>
</feature>
<feature type="compositionally biased region" description="Gly residues" evidence="1">
    <location>
        <begin position="208"/>
        <end position="230"/>
    </location>
</feature>
<feature type="region of interest" description="Disordered" evidence="1">
    <location>
        <begin position="190"/>
        <end position="248"/>
    </location>
</feature>
<gene>
    <name evidence="2" type="ORF">WN67_28090</name>
</gene>
<accession>A0A0M2JVL7</accession>
<dbReference type="EMBL" id="LAUZ02000148">
    <property type="protein sequence ID" value="KKE98660.1"/>
    <property type="molecule type" value="Genomic_DNA"/>
</dbReference>
<sequence>MSWDVFGLAINQVVGDALKAFAGPGAVPLSTGPGGVPFPLEPAPAPPGPVPGPPPAPEGPPTTTTTTPGPPGAPTPPTGPATPPPPPPGVPEGGDGGPAAEAAKENARKIGMMLEALHDLDSAGISADEIAAAGEAGRVELEKINSDVQAKIAELKASGALYTPEGQQALMDYSKTRLEEARGVIEKAAAEAEDKAKDTDKNTAAYEGVGGQGNGSADGGAGGGEAGGSGAEDKSAGEPVAAAGQPGLGMGGMPGMGMGGIPGLGGGIPGFGGGGSPFGGGGGGLPGAGFVDPLASSLAGLADPERAGLGFNDEPDDEPADKDSEGPEFDDTEHKDDGGSGEGTNDDEDAGTQPAGANGAPGGEPGVVPPVVEPPKSTEITLPSGEVTEARSPVGAEAVRAALAGSSVSESYQKAGITLPPAGTPVTEPIPPTKLQAGDVGMWKDHQVMALGNGKVLVSGQEQPLESVSSGPDFLGWFDPTATGKTPAAV</sequence>
<dbReference type="PATRIC" id="fig|1807.13.peg.6066"/>
<feature type="compositionally biased region" description="Pro residues" evidence="1">
    <location>
        <begin position="68"/>
        <end position="90"/>
    </location>
</feature>
<reference evidence="2 3" key="1">
    <citation type="journal article" date="2015" name="Genome Announc.">
        <title>Draft Genome Sequence of Mycobacterium obuense Strain UC1, Isolated from Patient Sputum.</title>
        <authorList>
            <person name="Greninger A.L."/>
            <person name="Cunningham G."/>
            <person name="Hsu E.D."/>
            <person name="Yu J.M."/>
            <person name="Chiu C.Y."/>
            <person name="Miller S."/>
        </authorList>
    </citation>
    <scope>NUCLEOTIDE SEQUENCE [LARGE SCALE GENOMIC DNA]</scope>
    <source>
        <strain evidence="2 3">UC1</strain>
    </source>
</reference>
<protein>
    <recommendedName>
        <fullName evidence="4">Biofilm regulator BssS</fullName>
    </recommendedName>
</protein>
<organism evidence="2 3">
    <name type="scientific">Mycolicibacterium obuense</name>
    <dbReference type="NCBI Taxonomy" id="1807"/>
    <lineage>
        <taxon>Bacteria</taxon>
        <taxon>Bacillati</taxon>
        <taxon>Actinomycetota</taxon>
        <taxon>Actinomycetes</taxon>
        <taxon>Mycobacteriales</taxon>
        <taxon>Mycobacteriaceae</taxon>
        <taxon>Mycolicibacterium</taxon>
    </lineage>
</organism>
<feature type="compositionally biased region" description="Pro residues" evidence="1">
    <location>
        <begin position="39"/>
        <end position="60"/>
    </location>
</feature>
<evidence type="ECO:0000256" key="1">
    <source>
        <dbReference type="SAM" id="MobiDB-lite"/>
    </source>
</evidence>
<feature type="compositionally biased region" description="Acidic residues" evidence="1">
    <location>
        <begin position="313"/>
        <end position="331"/>
    </location>
</feature>
<dbReference type="AlphaFoldDB" id="A0A0M2JVL7"/>
<feature type="region of interest" description="Disordered" evidence="1">
    <location>
        <begin position="32"/>
        <end position="101"/>
    </location>
</feature>
<proteinExistence type="predicted"/>
<comment type="caution">
    <text evidence="2">The sequence shown here is derived from an EMBL/GenBank/DDBJ whole genome shotgun (WGS) entry which is preliminary data.</text>
</comment>